<feature type="transmembrane region" description="Helical" evidence="8">
    <location>
        <begin position="54"/>
        <end position="71"/>
    </location>
</feature>
<protein>
    <recommendedName>
        <fullName evidence="11">Accessory regulator AgrB</fullName>
    </recommendedName>
</protein>
<dbReference type="InterPro" id="IPR006741">
    <property type="entry name" value="AgrB"/>
</dbReference>
<keyword evidence="1" id="KW-1003">Cell membrane</keyword>
<evidence type="ECO:0000256" key="6">
    <source>
        <dbReference type="ARBA" id="ARBA00022989"/>
    </source>
</evidence>
<dbReference type="OrthoDB" id="2666767at2"/>
<evidence type="ECO:0000256" key="4">
    <source>
        <dbReference type="ARBA" id="ARBA00022692"/>
    </source>
</evidence>
<dbReference type="GO" id="GO:0009372">
    <property type="term" value="P:quorum sensing"/>
    <property type="evidence" value="ECO:0007669"/>
    <property type="project" value="UniProtKB-KW"/>
</dbReference>
<dbReference type="GO" id="GO:0008233">
    <property type="term" value="F:peptidase activity"/>
    <property type="evidence" value="ECO:0007669"/>
    <property type="project" value="UniProtKB-KW"/>
</dbReference>
<reference evidence="9 10" key="1">
    <citation type="submission" date="2019-03" db="EMBL/GenBank/DDBJ databases">
        <title>Cohnella endophytica sp. nov., a novel endophytic bacterium isolated from bark of Sonneratia apetala.</title>
        <authorList>
            <person name="Tuo L."/>
        </authorList>
    </citation>
    <scope>NUCLEOTIDE SEQUENCE [LARGE SCALE GENOMIC DNA]</scope>
    <source>
        <strain evidence="9 10">CCTCC AB 208254</strain>
    </source>
</reference>
<evidence type="ECO:0000256" key="3">
    <source>
        <dbReference type="ARBA" id="ARBA00022670"/>
    </source>
</evidence>
<keyword evidence="6 8" id="KW-1133">Transmembrane helix</keyword>
<dbReference type="RefSeq" id="WP_135154279.1">
    <property type="nucleotide sequence ID" value="NZ_SOMN01000044.1"/>
</dbReference>
<evidence type="ECO:0000313" key="9">
    <source>
        <dbReference type="EMBL" id="TFE22619.1"/>
    </source>
</evidence>
<evidence type="ECO:0008006" key="11">
    <source>
        <dbReference type="Google" id="ProtNLM"/>
    </source>
</evidence>
<evidence type="ECO:0000256" key="8">
    <source>
        <dbReference type="SAM" id="Phobius"/>
    </source>
</evidence>
<feature type="transmembrane region" description="Helical" evidence="8">
    <location>
        <begin position="29"/>
        <end position="48"/>
    </location>
</feature>
<sequence length="176" mass="19099">MIEALSQRISGYVFRHNDRGHVSQEVMKFALVSLLSTTFTIVLSLIIGLIDGKFLPTVLSLAAIAIMRNLTGGYHFKSTAACIIVSAGVITLIPFIPVSQIAFYIMGIISLLLVIGYAPSNLRGVSRLTESNLKAMKWVAVLLIVSNFLLTSDIISLAFFIQAVSLLPGKWGEKDA</sequence>
<proteinExistence type="predicted"/>
<evidence type="ECO:0000256" key="2">
    <source>
        <dbReference type="ARBA" id="ARBA00022654"/>
    </source>
</evidence>
<evidence type="ECO:0000313" key="10">
    <source>
        <dbReference type="Proteomes" id="UP000297900"/>
    </source>
</evidence>
<gene>
    <name evidence="9" type="ORF">E2980_21350</name>
</gene>
<name>A0A4Y8LPW4_9BACL</name>
<keyword evidence="4 8" id="KW-0812">Transmembrane</keyword>
<dbReference type="SMART" id="SM00793">
    <property type="entry name" value="AgrB"/>
    <property type="match status" value="1"/>
</dbReference>
<dbReference type="GO" id="GO:0006508">
    <property type="term" value="P:proteolysis"/>
    <property type="evidence" value="ECO:0007669"/>
    <property type="project" value="UniProtKB-KW"/>
</dbReference>
<keyword evidence="7 8" id="KW-0472">Membrane</keyword>
<dbReference type="AlphaFoldDB" id="A0A4Y8LPW4"/>
<feature type="transmembrane region" description="Helical" evidence="8">
    <location>
        <begin position="101"/>
        <end position="118"/>
    </location>
</feature>
<keyword evidence="5" id="KW-0378">Hydrolase</keyword>
<dbReference type="GO" id="GO:0016020">
    <property type="term" value="C:membrane"/>
    <property type="evidence" value="ECO:0007669"/>
    <property type="project" value="InterPro"/>
</dbReference>
<evidence type="ECO:0000256" key="5">
    <source>
        <dbReference type="ARBA" id="ARBA00022801"/>
    </source>
</evidence>
<comment type="caution">
    <text evidence="9">The sequence shown here is derived from an EMBL/GenBank/DDBJ whole genome shotgun (WGS) entry which is preliminary data.</text>
</comment>
<dbReference type="EMBL" id="SOMN01000044">
    <property type="protein sequence ID" value="TFE22619.1"/>
    <property type="molecule type" value="Genomic_DNA"/>
</dbReference>
<dbReference type="Pfam" id="PF04647">
    <property type="entry name" value="AgrB"/>
    <property type="match status" value="1"/>
</dbReference>
<evidence type="ECO:0000256" key="1">
    <source>
        <dbReference type="ARBA" id="ARBA00022475"/>
    </source>
</evidence>
<accession>A0A4Y8LPW4</accession>
<keyword evidence="10" id="KW-1185">Reference proteome</keyword>
<keyword evidence="2" id="KW-0673">Quorum sensing</keyword>
<organism evidence="9 10">
    <name type="scientific">Cohnella luojiensis</name>
    <dbReference type="NCBI Taxonomy" id="652876"/>
    <lineage>
        <taxon>Bacteria</taxon>
        <taxon>Bacillati</taxon>
        <taxon>Bacillota</taxon>
        <taxon>Bacilli</taxon>
        <taxon>Bacillales</taxon>
        <taxon>Paenibacillaceae</taxon>
        <taxon>Cohnella</taxon>
    </lineage>
</organism>
<feature type="transmembrane region" description="Helical" evidence="8">
    <location>
        <begin position="78"/>
        <end position="95"/>
    </location>
</feature>
<dbReference type="Proteomes" id="UP000297900">
    <property type="component" value="Unassembled WGS sequence"/>
</dbReference>
<evidence type="ECO:0000256" key="7">
    <source>
        <dbReference type="ARBA" id="ARBA00023136"/>
    </source>
</evidence>
<keyword evidence="3" id="KW-0645">Protease</keyword>
<feature type="transmembrane region" description="Helical" evidence="8">
    <location>
        <begin position="138"/>
        <end position="161"/>
    </location>
</feature>